<feature type="compositionally biased region" description="Basic residues" evidence="1">
    <location>
        <begin position="54"/>
        <end position="66"/>
    </location>
</feature>
<reference evidence="2 3" key="1">
    <citation type="submission" date="2014-08" db="EMBL/GenBank/DDBJ databases">
        <authorList>
            <person name="Bunnell A."/>
            <person name="Chain P.S."/>
            <person name="Chertkov O."/>
            <person name="Currie B.J."/>
            <person name="Daligault H.E."/>
            <person name="Davenport K.W."/>
            <person name="Davis C."/>
            <person name="Gleasner C.D."/>
            <person name="Johnson S.L."/>
            <person name="Kaestli M."/>
            <person name="Koren S."/>
            <person name="Kunde Y.A."/>
            <person name="Mayo M."/>
            <person name="McMurry K.K."/>
            <person name="Price E.P."/>
            <person name="Reitenga K.G."/>
            <person name="Robison R."/>
            <person name="Rosovitz M.J."/>
            <person name="Sarovich D.S."/>
            <person name="Teshima H."/>
        </authorList>
    </citation>
    <scope>NUCLEOTIDE SEQUENCE [LARGE SCALE GENOMIC DNA]</scope>
    <source>
        <strain evidence="2 3">MSHR44</strain>
    </source>
</reference>
<proteinExistence type="predicted"/>
<dbReference type="SUPFAM" id="SSF56935">
    <property type="entry name" value="Porins"/>
    <property type="match status" value="1"/>
</dbReference>
<dbReference type="EMBL" id="JQIM01000009">
    <property type="protein sequence ID" value="KGX11804.1"/>
    <property type="molecule type" value="Genomic_DNA"/>
</dbReference>
<dbReference type="AlphaFoldDB" id="A0AA40JGJ9"/>
<protein>
    <submittedName>
        <fullName evidence="2">Gram-negative porin family protein</fullName>
    </submittedName>
</protein>
<evidence type="ECO:0000313" key="2">
    <source>
        <dbReference type="EMBL" id="KGX11804.1"/>
    </source>
</evidence>
<dbReference type="Gene3D" id="2.40.160.10">
    <property type="entry name" value="Porin"/>
    <property type="match status" value="1"/>
</dbReference>
<accession>A0AA40JGJ9</accession>
<comment type="caution">
    <text evidence="2">The sequence shown here is derived from an EMBL/GenBank/DDBJ whole genome shotgun (WGS) entry which is preliminary data.</text>
</comment>
<dbReference type="InterPro" id="IPR023614">
    <property type="entry name" value="Porin_dom_sf"/>
</dbReference>
<evidence type="ECO:0000256" key="1">
    <source>
        <dbReference type="SAM" id="MobiDB-lite"/>
    </source>
</evidence>
<name>A0AA40JGJ9_BURPE</name>
<organism evidence="2 3">
    <name type="scientific">Burkholderia pseudomallei</name>
    <name type="common">Pseudomonas pseudomallei</name>
    <dbReference type="NCBI Taxonomy" id="28450"/>
    <lineage>
        <taxon>Bacteria</taxon>
        <taxon>Pseudomonadati</taxon>
        <taxon>Pseudomonadota</taxon>
        <taxon>Betaproteobacteria</taxon>
        <taxon>Burkholderiales</taxon>
        <taxon>Burkholderiaceae</taxon>
        <taxon>Burkholderia</taxon>
        <taxon>pseudomallei group</taxon>
    </lineage>
</organism>
<feature type="region of interest" description="Disordered" evidence="1">
    <location>
        <begin position="35"/>
        <end position="77"/>
    </location>
</feature>
<sequence>MAGIGIGAAVPPALAQSSVALYGIVDSGITCSRNQKGRSAWPATSGNEQGARLGAHRARGSRRRHERAVQPADGRRRALQPFRGQRADRVTRAAPVALGGTYTQVLASHAAAHDAHYLQTSAGTRYFLSKRTEVYLNAF</sequence>
<evidence type="ECO:0000313" key="3">
    <source>
        <dbReference type="Proteomes" id="UP000030475"/>
    </source>
</evidence>
<dbReference type="Proteomes" id="UP000030475">
    <property type="component" value="Unassembled WGS sequence"/>
</dbReference>
<gene>
    <name evidence="2" type="ORF">Y036_4772</name>
</gene>